<dbReference type="EMBL" id="JACJSI010000691">
    <property type="protein sequence ID" value="MBD2537151.1"/>
    <property type="molecule type" value="Genomic_DNA"/>
</dbReference>
<dbReference type="InterPro" id="IPR053159">
    <property type="entry name" value="Hybrid_Histidine_Kinase"/>
</dbReference>
<comment type="caution">
    <text evidence="2">The sequence shown here is derived from an EMBL/GenBank/DDBJ whole genome shotgun (WGS) entry which is preliminary data.</text>
</comment>
<dbReference type="Pfam" id="PF13191">
    <property type="entry name" value="AAA_16"/>
    <property type="match status" value="1"/>
</dbReference>
<dbReference type="PANTHER" id="PTHR43642:SF1">
    <property type="entry name" value="HYBRID SIGNAL TRANSDUCTION HISTIDINE KINASE G"/>
    <property type="match status" value="1"/>
</dbReference>
<dbReference type="Gene3D" id="3.40.50.300">
    <property type="entry name" value="P-loop containing nucleotide triphosphate hydrolases"/>
    <property type="match status" value="1"/>
</dbReference>
<reference evidence="2 3" key="1">
    <citation type="journal article" date="2020" name="ISME J.">
        <title>Comparative genomics reveals insights into cyanobacterial evolution and habitat adaptation.</title>
        <authorList>
            <person name="Chen M.Y."/>
            <person name="Teng W.K."/>
            <person name="Zhao L."/>
            <person name="Hu C.X."/>
            <person name="Zhou Y.K."/>
            <person name="Han B.P."/>
            <person name="Song L.R."/>
            <person name="Shu W.S."/>
        </authorList>
    </citation>
    <scope>NUCLEOTIDE SEQUENCE [LARGE SCALE GENOMIC DNA]</scope>
    <source>
        <strain evidence="2 3">FACHB-838</strain>
    </source>
</reference>
<dbReference type="InterPro" id="IPR027417">
    <property type="entry name" value="P-loop_NTPase"/>
</dbReference>
<name>A0ABR8E6A4_9NOSO</name>
<dbReference type="PANTHER" id="PTHR43642">
    <property type="entry name" value="HYBRID SIGNAL TRANSDUCTION HISTIDINE KINASE G"/>
    <property type="match status" value="1"/>
</dbReference>
<proteinExistence type="predicted"/>
<protein>
    <submittedName>
        <fullName evidence="2">AAA family ATPase</fullName>
    </submittedName>
</protein>
<feature type="domain" description="Orc1-like AAA ATPase" evidence="1">
    <location>
        <begin position="60"/>
        <end position="254"/>
    </location>
</feature>
<dbReference type="SUPFAM" id="SSF52540">
    <property type="entry name" value="P-loop containing nucleoside triphosphate hydrolases"/>
    <property type="match status" value="1"/>
</dbReference>
<sequence length="486" mass="54382">MVSSIIMKLMAKNAESRYQSAWGIKADLEECLHQLENTGGMEAFQLGRHDIYDKFQISQKLYGRKTQVETLLAAFERISTTSPNRKPESEMMLVTGYFGIGKSALVQEIHKPITQKHGYFITGKFDQFGRNIPYSAIVNAFGSLVRQLLSESEACLQQWRENIQAALGANGQVIVDVIPEVELIIGKQSVVPEVGATEAQNRFNLVFQKFIRVFCAKEHPLVIFLDDLQWVDSATLKLIELMISDRSSQYLFVIGAYREEEVNSTHPLRMALQQLKKAGTTINQIILAPLELSDVAQLIADTLHSDTAWLQPLAELVIKKTLGNPFFVNEFLKTLYAENLLTFDVNRRIWQWDIAQIQDRDITDNVVELMIGKLKQLTRATQLLLSLAACVGANFSLNILANICEKLPDEISPDLVEAVHLGVILPTSELNAQLLIPDYKLLHDRVQQAVQRVSVIDPPSSCFASVSLSTNDAQVLASSTSINLIL</sequence>
<accession>A0ABR8E6A4</accession>
<dbReference type="InterPro" id="IPR041664">
    <property type="entry name" value="AAA_16"/>
</dbReference>
<dbReference type="Proteomes" id="UP000623440">
    <property type="component" value="Unassembled WGS sequence"/>
</dbReference>
<evidence type="ECO:0000313" key="3">
    <source>
        <dbReference type="Proteomes" id="UP000623440"/>
    </source>
</evidence>
<evidence type="ECO:0000259" key="1">
    <source>
        <dbReference type="Pfam" id="PF13191"/>
    </source>
</evidence>
<gene>
    <name evidence="2" type="ORF">H6G97_51425</name>
</gene>
<keyword evidence="3" id="KW-1185">Reference proteome</keyword>
<organism evidence="2 3">
    <name type="scientific">Nostoc flagelliforme FACHB-838</name>
    <dbReference type="NCBI Taxonomy" id="2692904"/>
    <lineage>
        <taxon>Bacteria</taxon>
        <taxon>Bacillati</taxon>
        <taxon>Cyanobacteriota</taxon>
        <taxon>Cyanophyceae</taxon>
        <taxon>Nostocales</taxon>
        <taxon>Nostocaceae</taxon>
        <taxon>Nostoc</taxon>
    </lineage>
</organism>
<evidence type="ECO:0000313" key="2">
    <source>
        <dbReference type="EMBL" id="MBD2537151.1"/>
    </source>
</evidence>